<protein>
    <submittedName>
        <fullName evidence="2">WD_REPEATS_REGION domain-containing protein</fullName>
    </submittedName>
</protein>
<dbReference type="Proteomes" id="UP000485058">
    <property type="component" value="Unassembled WGS sequence"/>
</dbReference>
<proteinExistence type="predicted"/>
<evidence type="ECO:0000256" key="1">
    <source>
        <dbReference type="SAM" id="MobiDB-lite"/>
    </source>
</evidence>
<name>A0A699YE29_HAELA</name>
<comment type="caution">
    <text evidence="2">The sequence shown here is derived from an EMBL/GenBank/DDBJ whole genome shotgun (WGS) entry which is preliminary data.</text>
</comment>
<feature type="non-terminal residue" evidence="2">
    <location>
        <position position="1"/>
    </location>
</feature>
<accession>A0A699YE29</accession>
<sequence>MQCNVRAELARDVDQQLARLYATQTSPWQLIIKDYAHLSQQLREQQVRLSQLDKEGAELRDENSTLHSQVAALEEMVAGDWKTKAELAQRSLQAAQEDSASAQQEKVSLT</sequence>
<dbReference type="EMBL" id="BLLF01000106">
    <property type="protein sequence ID" value="GFH07615.1"/>
    <property type="molecule type" value="Genomic_DNA"/>
</dbReference>
<organism evidence="2 3">
    <name type="scientific">Haematococcus lacustris</name>
    <name type="common">Green alga</name>
    <name type="synonym">Haematococcus pluvialis</name>
    <dbReference type="NCBI Taxonomy" id="44745"/>
    <lineage>
        <taxon>Eukaryota</taxon>
        <taxon>Viridiplantae</taxon>
        <taxon>Chlorophyta</taxon>
        <taxon>core chlorophytes</taxon>
        <taxon>Chlorophyceae</taxon>
        <taxon>CS clade</taxon>
        <taxon>Chlamydomonadales</taxon>
        <taxon>Haematococcaceae</taxon>
        <taxon>Haematococcus</taxon>
    </lineage>
</organism>
<evidence type="ECO:0000313" key="2">
    <source>
        <dbReference type="EMBL" id="GFH07615.1"/>
    </source>
</evidence>
<keyword evidence="3" id="KW-1185">Reference proteome</keyword>
<dbReference type="AlphaFoldDB" id="A0A699YE29"/>
<gene>
    <name evidence="2" type="ORF">HaLaN_02443</name>
</gene>
<feature type="non-terminal residue" evidence="2">
    <location>
        <position position="110"/>
    </location>
</feature>
<reference evidence="2 3" key="1">
    <citation type="submission" date="2020-02" db="EMBL/GenBank/DDBJ databases">
        <title>Draft genome sequence of Haematococcus lacustris strain NIES-144.</title>
        <authorList>
            <person name="Morimoto D."/>
            <person name="Nakagawa S."/>
            <person name="Yoshida T."/>
            <person name="Sawayama S."/>
        </authorList>
    </citation>
    <scope>NUCLEOTIDE SEQUENCE [LARGE SCALE GENOMIC DNA]</scope>
    <source>
        <strain evidence="2 3">NIES-144</strain>
    </source>
</reference>
<feature type="compositionally biased region" description="Low complexity" evidence="1">
    <location>
        <begin position="93"/>
        <end position="110"/>
    </location>
</feature>
<evidence type="ECO:0000313" key="3">
    <source>
        <dbReference type="Proteomes" id="UP000485058"/>
    </source>
</evidence>
<feature type="region of interest" description="Disordered" evidence="1">
    <location>
        <begin position="90"/>
        <end position="110"/>
    </location>
</feature>